<evidence type="ECO:0000313" key="1">
    <source>
        <dbReference type="EMBL" id="GBM88882.1"/>
    </source>
</evidence>
<keyword evidence="2" id="KW-1185">Reference proteome</keyword>
<protein>
    <submittedName>
        <fullName evidence="1">Uncharacterized protein</fullName>
    </submittedName>
</protein>
<dbReference type="AlphaFoldDB" id="A0A4Y2JHV2"/>
<name>A0A4Y2JHV2_ARAVE</name>
<dbReference type="Proteomes" id="UP000499080">
    <property type="component" value="Unassembled WGS sequence"/>
</dbReference>
<gene>
    <name evidence="1" type="ORF">AVEN_134144_1</name>
</gene>
<dbReference type="EMBL" id="BGPR01003498">
    <property type="protein sequence ID" value="GBM88882.1"/>
    <property type="molecule type" value="Genomic_DNA"/>
</dbReference>
<accession>A0A4Y2JHV2</accession>
<organism evidence="1 2">
    <name type="scientific">Araneus ventricosus</name>
    <name type="common">Orbweaver spider</name>
    <name type="synonym">Epeira ventricosa</name>
    <dbReference type="NCBI Taxonomy" id="182803"/>
    <lineage>
        <taxon>Eukaryota</taxon>
        <taxon>Metazoa</taxon>
        <taxon>Ecdysozoa</taxon>
        <taxon>Arthropoda</taxon>
        <taxon>Chelicerata</taxon>
        <taxon>Arachnida</taxon>
        <taxon>Araneae</taxon>
        <taxon>Araneomorphae</taxon>
        <taxon>Entelegynae</taxon>
        <taxon>Araneoidea</taxon>
        <taxon>Araneidae</taxon>
        <taxon>Araneus</taxon>
    </lineage>
</organism>
<evidence type="ECO:0000313" key="2">
    <source>
        <dbReference type="Proteomes" id="UP000499080"/>
    </source>
</evidence>
<comment type="caution">
    <text evidence="1">The sequence shown here is derived from an EMBL/GenBank/DDBJ whole genome shotgun (WGS) entry which is preliminary data.</text>
</comment>
<sequence>MEDERIKRKMIKTDAVHAQSMELLELNTMSSSSYTDTDVITLKYQSQDRLDFPILDGATTGPKEFSRPIGKAVKTGEDLPAAPFSSIIVENMPDNIDRMVLINDQQYLYDICIAISRSECYSDLALRKHGSVVQGG</sequence>
<dbReference type="OrthoDB" id="6617942at2759"/>
<proteinExistence type="predicted"/>
<reference evidence="1 2" key="1">
    <citation type="journal article" date="2019" name="Sci. Rep.">
        <title>Orb-weaving spider Araneus ventricosus genome elucidates the spidroin gene catalogue.</title>
        <authorList>
            <person name="Kono N."/>
            <person name="Nakamura H."/>
            <person name="Ohtoshi R."/>
            <person name="Moran D.A.P."/>
            <person name="Shinohara A."/>
            <person name="Yoshida Y."/>
            <person name="Fujiwara M."/>
            <person name="Mori M."/>
            <person name="Tomita M."/>
            <person name="Arakawa K."/>
        </authorList>
    </citation>
    <scope>NUCLEOTIDE SEQUENCE [LARGE SCALE GENOMIC DNA]</scope>
</reference>